<dbReference type="AlphaFoldDB" id="A0A3G9KAE1"/>
<protein>
    <submittedName>
        <fullName evidence="1">Uncharacterized protein</fullName>
    </submittedName>
</protein>
<name>A0A3G9KAE1_9ACTN</name>
<dbReference type="RefSeq" id="WP_126421225.1">
    <property type="nucleotide sequence ID" value="NZ_AP019367.1"/>
</dbReference>
<sequence length="117" mass="13080">MAVVVQLDGTMSAEVARFLREGHSTLGVRRMLEACPRLREHVEADRDVLMSREADEHATRHGKPWTRADYNRVAADSRDGLPMWRTAKALRRTVEDVRRARATLCGSQPLAGGEGRG</sequence>
<proteinExistence type="predicted"/>
<dbReference type="EMBL" id="AP019367">
    <property type="protein sequence ID" value="BBH49845.1"/>
    <property type="molecule type" value="Genomic_DNA"/>
</dbReference>
<dbReference type="KEGG" id="pcat:Pcatena_04320"/>
<reference evidence="2" key="1">
    <citation type="submission" date="2018-11" db="EMBL/GenBank/DDBJ databases">
        <title>Comparative genomics of Parolsenella catena and Libanicoccus massiliensis: Reclassification of Libanicoccus massiliensis as Parolsenella massiliensis comb. nov.</title>
        <authorList>
            <person name="Sakamoto M."/>
            <person name="Ikeyama N."/>
            <person name="Murakami T."/>
            <person name="Mori H."/>
            <person name="Yuki M."/>
            <person name="Ohkuma M."/>
        </authorList>
    </citation>
    <scope>NUCLEOTIDE SEQUENCE [LARGE SCALE GENOMIC DNA]</scope>
    <source>
        <strain evidence="2">JCM 31932</strain>
    </source>
</reference>
<evidence type="ECO:0000313" key="1">
    <source>
        <dbReference type="EMBL" id="BBH49845.1"/>
    </source>
</evidence>
<evidence type="ECO:0000313" key="2">
    <source>
        <dbReference type="Proteomes" id="UP000273154"/>
    </source>
</evidence>
<dbReference type="GeneID" id="88848577"/>
<dbReference type="OrthoDB" id="4571502at2"/>
<keyword evidence="2" id="KW-1185">Reference proteome</keyword>
<organism evidence="1 2">
    <name type="scientific">Parolsenella catena</name>
    <dbReference type="NCBI Taxonomy" id="2003188"/>
    <lineage>
        <taxon>Bacteria</taxon>
        <taxon>Bacillati</taxon>
        <taxon>Actinomycetota</taxon>
        <taxon>Coriobacteriia</taxon>
        <taxon>Coriobacteriales</taxon>
        <taxon>Atopobiaceae</taxon>
        <taxon>Parolsenella</taxon>
    </lineage>
</organism>
<dbReference type="Proteomes" id="UP000273154">
    <property type="component" value="Chromosome"/>
</dbReference>
<accession>A0A3G9KAE1</accession>
<gene>
    <name evidence="1" type="ORF">Pcatena_04320</name>
</gene>